<gene>
    <name evidence="1" type="ORF">RCL2_003098900</name>
</gene>
<dbReference type="Proteomes" id="UP000615446">
    <property type="component" value="Unassembled WGS sequence"/>
</dbReference>
<dbReference type="EMBL" id="BLAL01000356">
    <property type="protein sequence ID" value="GET04689.1"/>
    <property type="molecule type" value="Genomic_DNA"/>
</dbReference>
<proteinExistence type="predicted"/>
<organism evidence="1 2">
    <name type="scientific">Rhizophagus clarus</name>
    <dbReference type="NCBI Taxonomy" id="94130"/>
    <lineage>
        <taxon>Eukaryota</taxon>
        <taxon>Fungi</taxon>
        <taxon>Fungi incertae sedis</taxon>
        <taxon>Mucoromycota</taxon>
        <taxon>Glomeromycotina</taxon>
        <taxon>Glomeromycetes</taxon>
        <taxon>Glomerales</taxon>
        <taxon>Glomeraceae</taxon>
        <taxon>Rhizophagus</taxon>
    </lineage>
</organism>
<reference evidence="1" key="1">
    <citation type="submission" date="2019-10" db="EMBL/GenBank/DDBJ databases">
        <title>Conservation and host-specific expression of non-tandemly repeated heterogenous ribosome RNA gene in arbuscular mycorrhizal fungi.</title>
        <authorList>
            <person name="Maeda T."/>
            <person name="Kobayashi Y."/>
            <person name="Nakagawa T."/>
            <person name="Ezawa T."/>
            <person name="Yamaguchi K."/>
            <person name="Bino T."/>
            <person name="Nishimoto Y."/>
            <person name="Shigenobu S."/>
            <person name="Kawaguchi M."/>
        </authorList>
    </citation>
    <scope>NUCLEOTIDE SEQUENCE</scope>
    <source>
        <strain evidence="1">HR1</strain>
    </source>
</reference>
<evidence type="ECO:0000313" key="2">
    <source>
        <dbReference type="Proteomes" id="UP000615446"/>
    </source>
</evidence>
<protein>
    <submittedName>
        <fullName evidence="1">Uncharacterized protein</fullName>
    </submittedName>
</protein>
<dbReference type="AlphaFoldDB" id="A0A8H3R600"/>
<comment type="caution">
    <text evidence="1">The sequence shown here is derived from an EMBL/GenBank/DDBJ whole genome shotgun (WGS) entry which is preliminary data.</text>
</comment>
<evidence type="ECO:0000313" key="1">
    <source>
        <dbReference type="EMBL" id="GET04689.1"/>
    </source>
</evidence>
<sequence length="83" mass="9775">MDDFFKITSHSISFSILVEELRELGYCKICGRCLFYFLIKSWCINKERNFHDKNNKANGNPYPPFTSTFVFFSARIMKTFVGN</sequence>
<name>A0A8H3R600_9GLOM</name>
<accession>A0A8H3R600</accession>